<dbReference type="AlphaFoldDB" id="A0A1H7KQL9"/>
<feature type="transmembrane region" description="Helical" evidence="1">
    <location>
        <begin position="52"/>
        <end position="71"/>
    </location>
</feature>
<evidence type="ECO:0000256" key="1">
    <source>
        <dbReference type="SAM" id="Phobius"/>
    </source>
</evidence>
<feature type="transmembrane region" description="Helical" evidence="1">
    <location>
        <begin position="12"/>
        <end position="32"/>
    </location>
</feature>
<reference evidence="2 3" key="1">
    <citation type="submission" date="2016-10" db="EMBL/GenBank/DDBJ databases">
        <authorList>
            <person name="de Groot N.N."/>
        </authorList>
    </citation>
    <scope>NUCLEOTIDE SEQUENCE [LARGE SCALE GENOMIC DNA]</scope>
    <source>
        <strain evidence="2 3">Nv1</strain>
    </source>
</reference>
<keyword evidence="1" id="KW-1133">Transmembrane helix</keyword>
<dbReference type="OrthoDB" id="1100556at2"/>
<name>A0A1H7KQL9_9PROT</name>
<keyword evidence="1" id="KW-0812">Transmembrane</keyword>
<dbReference type="Proteomes" id="UP000198620">
    <property type="component" value="Unassembled WGS sequence"/>
</dbReference>
<feature type="transmembrane region" description="Helical" evidence="1">
    <location>
        <begin position="115"/>
        <end position="132"/>
    </location>
</feature>
<evidence type="ECO:0000313" key="3">
    <source>
        <dbReference type="Proteomes" id="UP000198620"/>
    </source>
</evidence>
<sequence>MHKGGLGGKIELYIVSLWFLFFLIIVITIDIPIYLEPDWEFLNLEDVIRKNIIPIVAFAFVTAGLFFYLRFEYRISGSQRIPARITKIQDVNYEHLTFLTTYIIPLICFNLSSTRYVLALGLLLVVIGVIYVKTDKFYANPTLAMLGYQIYKVDMHTRTNNVENLILISKDKLSMNDLVNYKELDEKVSFAGKVRE</sequence>
<dbReference type="STRING" id="1233.SAMN05216387_103301"/>
<proteinExistence type="predicted"/>
<dbReference type="EMBL" id="FOBH01000003">
    <property type="protein sequence ID" value="SEK88806.1"/>
    <property type="molecule type" value="Genomic_DNA"/>
</dbReference>
<keyword evidence="1" id="KW-0472">Membrane</keyword>
<evidence type="ECO:0000313" key="2">
    <source>
        <dbReference type="EMBL" id="SEK88806.1"/>
    </source>
</evidence>
<protein>
    <submittedName>
        <fullName evidence="2">Uncharacterized protein</fullName>
    </submittedName>
</protein>
<feature type="transmembrane region" description="Helical" evidence="1">
    <location>
        <begin position="91"/>
        <end position="109"/>
    </location>
</feature>
<keyword evidence="3" id="KW-1185">Reference proteome</keyword>
<accession>A0A1H7KQL9</accession>
<organism evidence="2 3">
    <name type="scientific">Nitrosovibrio tenuis</name>
    <dbReference type="NCBI Taxonomy" id="1233"/>
    <lineage>
        <taxon>Bacteria</taxon>
        <taxon>Pseudomonadati</taxon>
        <taxon>Pseudomonadota</taxon>
        <taxon>Betaproteobacteria</taxon>
        <taxon>Nitrosomonadales</taxon>
        <taxon>Nitrosomonadaceae</taxon>
        <taxon>Nitrosovibrio</taxon>
    </lineage>
</organism>
<dbReference type="InterPro" id="IPR048118">
    <property type="entry name" value="KwaA"/>
</dbReference>
<dbReference type="NCBIfam" id="NF041622">
    <property type="entry name" value="KwaA"/>
    <property type="match status" value="1"/>
</dbReference>
<dbReference type="RefSeq" id="WP_090828138.1">
    <property type="nucleotide sequence ID" value="NZ_FOBH01000003.1"/>
</dbReference>
<gene>
    <name evidence="2" type="ORF">SAMN05216387_103301</name>
</gene>